<comment type="caution">
    <text evidence="4">The sequence shown here is derived from an EMBL/GenBank/DDBJ whole genome shotgun (WGS) entry which is preliminary data.</text>
</comment>
<feature type="repeat" description="ANK" evidence="3">
    <location>
        <begin position="667"/>
        <end position="706"/>
    </location>
</feature>
<sequence length="796" mass="89437">MEINLEKENGKDIATFVETKLSDITTSDISSSRIPNLIKENANGVFLWASLVVARVLKLHCEGAGLKKMEAEIRAIPKTLEALYQEVLRGMGPDSLWLTQWVCFATRPLRLDELQWSLTFDPECPQRSIQECRQSKKYVKSLDDVKRQIQTLSCGLVDVTLSDWSNHPLVIPPLTWSDESPTPIVEKCYTAQFIHQPVKDFFINQGLEALDKMSSTPEQAIAVANIRLTKACLYLMTMKEVVEYHAADSTRRNTWTQFTGPDMLRPFIPNHSTSEKIRNELRCPLVKSFPMLGYAASYWIGHAKQACSHERSIIETSWPFELWTSEIFIEMENRLTEVDLIESGVKNRSLCGPTVLHLSVRHGLKILLEVLWDKAASYATMTGLHATIPNFGAIRSTLVEEAARGNYEDIFQMLINGSDNMLADLAHLPAAEGYLQVLHPDSPLSWAARNGNLAIAKLLCERGLVYHHNDYSNALCFAAHGGHMTMVKFLIDKGATPYDMTFHAAVSDRCEDIFRFLLDKYRSEIVESEIVFMLWKTALFCGQYNAMRILLDAFIERLSEESKRQMLLELSGQRPSYHDPSCFCVALALIQAGPVNADYLDWSLVSASGHRDVKFLQQLFEAGADLECSSRELNGSTPLSQAVVFGRNDIVGFLLSQCADPNRVGYEGRPPLLHAVEHGYKMCMKANSPELDVLLDLGADIDLVNNKGQTPILMTVERYGMDGIRYLASRGANMRSKSLIIMALTYKKRADQAKMLEITKLLLELGADVDAPFDRQRPLEAGLHLAMFPVTKELGT</sequence>
<evidence type="ECO:0000256" key="2">
    <source>
        <dbReference type="ARBA" id="ARBA00023043"/>
    </source>
</evidence>
<dbReference type="InterPro" id="IPR036770">
    <property type="entry name" value="Ankyrin_rpt-contain_sf"/>
</dbReference>
<dbReference type="PROSITE" id="PS50297">
    <property type="entry name" value="ANK_REP_REGION"/>
    <property type="match status" value="1"/>
</dbReference>
<evidence type="ECO:0000313" key="4">
    <source>
        <dbReference type="EMBL" id="KAA8629076.1"/>
    </source>
</evidence>
<dbReference type="AlphaFoldDB" id="A0A8S8ZJR6"/>
<keyword evidence="2 3" id="KW-0040">ANK repeat</keyword>
<proteinExistence type="predicted"/>
<reference evidence="4 5" key="1">
    <citation type="submission" date="2017-07" db="EMBL/GenBank/DDBJ databases">
        <title>Genome sequence of the Sordaria macrospora wild type strain R19027.</title>
        <authorList>
            <person name="Nowrousian M."/>
            <person name="Teichert I."/>
            <person name="Kueck U."/>
        </authorList>
    </citation>
    <scope>NUCLEOTIDE SEQUENCE [LARGE SCALE GENOMIC DNA]</scope>
    <source>
        <strain evidence="4 5">R19027</strain>
        <tissue evidence="4">Mycelium</tissue>
    </source>
</reference>
<dbReference type="EMBL" id="NMPR01000150">
    <property type="protein sequence ID" value="KAA8629076.1"/>
    <property type="molecule type" value="Genomic_DNA"/>
</dbReference>
<name>A0A8S8ZJR6_SORMA</name>
<dbReference type="SMART" id="SM00248">
    <property type="entry name" value="ANK"/>
    <property type="match status" value="9"/>
</dbReference>
<dbReference type="InterPro" id="IPR002110">
    <property type="entry name" value="Ankyrin_rpt"/>
</dbReference>
<dbReference type="PROSITE" id="PS50088">
    <property type="entry name" value="ANK_REPEAT"/>
    <property type="match status" value="2"/>
</dbReference>
<organism evidence="4 5">
    <name type="scientific">Sordaria macrospora</name>
    <dbReference type="NCBI Taxonomy" id="5147"/>
    <lineage>
        <taxon>Eukaryota</taxon>
        <taxon>Fungi</taxon>
        <taxon>Dikarya</taxon>
        <taxon>Ascomycota</taxon>
        <taxon>Pezizomycotina</taxon>
        <taxon>Sordariomycetes</taxon>
        <taxon>Sordariomycetidae</taxon>
        <taxon>Sordariales</taxon>
        <taxon>Sordariaceae</taxon>
        <taxon>Sordaria</taxon>
    </lineage>
</organism>
<feature type="repeat" description="ANK" evidence="3">
    <location>
        <begin position="634"/>
        <end position="666"/>
    </location>
</feature>
<evidence type="ECO:0000313" key="5">
    <source>
        <dbReference type="Proteomes" id="UP000433876"/>
    </source>
</evidence>
<dbReference type="Gene3D" id="1.25.40.20">
    <property type="entry name" value="Ankyrin repeat-containing domain"/>
    <property type="match status" value="2"/>
</dbReference>
<gene>
    <name evidence="4" type="ORF">SMACR_09219</name>
</gene>
<dbReference type="Pfam" id="PF12796">
    <property type="entry name" value="Ank_2"/>
    <property type="match status" value="2"/>
</dbReference>
<protein>
    <recommendedName>
        <fullName evidence="6">Ankyrin repeat protein</fullName>
    </recommendedName>
</protein>
<dbReference type="PANTHER" id="PTHR24198:SF165">
    <property type="entry name" value="ANKYRIN REPEAT-CONTAINING PROTEIN-RELATED"/>
    <property type="match status" value="1"/>
</dbReference>
<evidence type="ECO:0008006" key="6">
    <source>
        <dbReference type="Google" id="ProtNLM"/>
    </source>
</evidence>
<evidence type="ECO:0000256" key="1">
    <source>
        <dbReference type="ARBA" id="ARBA00022737"/>
    </source>
</evidence>
<keyword evidence="1" id="KW-0677">Repeat</keyword>
<dbReference type="Proteomes" id="UP000433876">
    <property type="component" value="Unassembled WGS sequence"/>
</dbReference>
<dbReference type="VEuPathDB" id="FungiDB:SMAC_09219"/>
<accession>A0A8S8ZJR6</accession>
<dbReference type="SUPFAM" id="SSF48403">
    <property type="entry name" value="Ankyrin repeat"/>
    <property type="match status" value="1"/>
</dbReference>
<evidence type="ECO:0000256" key="3">
    <source>
        <dbReference type="PROSITE-ProRule" id="PRU00023"/>
    </source>
</evidence>
<dbReference type="PANTHER" id="PTHR24198">
    <property type="entry name" value="ANKYRIN REPEAT AND PROTEIN KINASE DOMAIN-CONTAINING PROTEIN"/>
    <property type="match status" value="1"/>
</dbReference>